<dbReference type="Proteomes" id="UP001203004">
    <property type="component" value="Unassembled WGS sequence"/>
</dbReference>
<evidence type="ECO:0000313" key="3">
    <source>
        <dbReference type="Proteomes" id="UP001203004"/>
    </source>
</evidence>
<accession>A0ABT0MD80</accession>
<gene>
    <name evidence="2" type="ORF">M3N64_12980</name>
</gene>
<protein>
    <submittedName>
        <fullName evidence="2">Phosphotransferase</fullName>
    </submittedName>
</protein>
<evidence type="ECO:0000313" key="2">
    <source>
        <dbReference type="EMBL" id="MCL1632834.1"/>
    </source>
</evidence>
<dbReference type="InterPro" id="IPR011009">
    <property type="entry name" value="Kinase-like_dom_sf"/>
</dbReference>
<name>A0ABT0MD80_9BACL</name>
<dbReference type="EMBL" id="JAMAST010000023">
    <property type="protein sequence ID" value="MCL1632834.1"/>
    <property type="molecule type" value="Genomic_DNA"/>
</dbReference>
<organism evidence="2 3">
    <name type="scientific">Sporolactobacillus mangiferae</name>
    <dbReference type="NCBI Taxonomy" id="2940498"/>
    <lineage>
        <taxon>Bacteria</taxon>
        <taxon>Bacillati</taxon>
        <taxon>Bacillota</taxon>
        <taxon>Bacilli</taxon>
        <taxon>Bacillales</taxon>
        <taxon>Sporolactobacillaceae</taxon>
        <taxon>Sporolactobacillus</taxon>
    </lineage>
</organism>
<keyword evidence="3" id="KW-1185">Reference proteome</keyword>
<dbReference type="SUPFAM" id="SSF56112">
    <property type="entry name" value="Protein kinase-like (PK-like)"/>
    <property type="match status" value="1"/>
</dbReference>
<dbReference type="PANTHER" id="PTHR41283">
    <property type="entry name" value="AMINOGLYCOSIDE PHOSPHOTRANSFERASE"/>
    <property type="match status" value="1"/>
</dbReference>
<dbReference type="Gene3D" id="3.90.1200.10">
    <property type="match status" value="1"/>
</dbReference>
<dbReference type="PANTHER" id="PTHR41283:SF1">
    <property type="entry name" value="AMINOGLYCOSIDE PHOSPHOTRANSFERASE DOMAIN-CONTAINING PROTEIN"/>
    <property type="match status" value="1"/>
</dbReference>
<reference evidence="2 3" key="1">
    <citation type="submission" date="2022-05" db="EMBL/GenBank/DDBJ databases">
        <title>Sporolactobacillus sp nov CPB3-1, isolated from tree bark (Mangifera indica L.).</title>
        <authorList>
            <person name="Phuengjayaem S."/>
            <person name="Tanasupawat S."/>
        </authorList>
    </citation>
    <scope>NUCLEOTIDE SEQUENCE [LARGE SCALE GENOMIC DNA]</scope>
    <source>
        <strain evidence="2 3">CPB3-1</strain>
    </source>
</reference>
<sequence length="302" mass="34740">MSTQFQEIPGSEHWTSVKAIYKGWSDDQKYRITTQYQSYLLRISAGSRFNERKKEFEMLQKLQGIGASPVAFGTCGKGKNCYTLMTWIDGEEASKVLPALSAAEQYRLGYEAGQIMKKIHTIPAPESQQPWLPFYQQKIDRKLLAYQKCAMSVEGAAETIAFIQSQRGLLTERPQSLQHGDFHCGNMIVTKKKTIGIIDFDRIDFGDPWEEFNRITWCANVSPAFATGRINGYFNDHIPNGFFPCMALYIATNMISSIPWSIDYGEQQINVMKREIKQTLDAYHYFHTLIPRWYQPPEQLLK</sequence>
<dbReference type="RefSeq" id="WP_249103477.1">
    <property type="nucleotide sequence ID" value="NZ_JAMAST010000023.1"/>
</dbReference>
<comment type="caution">
    <text evidence="2">The sequence shown here is derived from an EMBL/GenBank/DDBJ whole genome shotgun (WGS) entry which is preliminary data.</text>
</comment>
<feature type="domain" description="Aminoglycoside phosphotransferase" evidence="1">
    <location>
        <begin position="17"/>
        <end position="235"/>
    </location>
</feature>
<proteinExistence type="predicted"/>
<evidence type="ECO:0000259" key="1">
    <source>
        <dbReference type="Pfam" id="PF01636"/>
    </source>
</evidence>
<dbReference type="Pfam" id="PF01636">
    <property type="entry name" value="APH"/>
    <property type="match status" value="1"/>
</dbReference>
<dbReference type="InterPro" id="IPR002575">
    <property type="entry name" value="Aminoglycoside_PTrfase"/>
</dbReference>